<dbReference type="AlphaFoldDB" id="A0A8J7M995"/>
<keyword evidence="3" id="KW-1185">Reference proteome</keyword>
<organism evidence="2 3">
    <name type="scientific">Thermohalobaculum xanthum</name>
    <dbReference type="NCBI Taxonomy" id="2753746"/>
    <lineage>
        <taxon>Bacteria</taxon>
        <taxon>Pseudomonadati</taxon>
        <taxon>Pseudomonadota</taxon>
        <taxon>Alphaproteobacteria</taxon>
        <taxon>Rhodobacterales</taxon>
        <taxon>Paracoccaceae</taxon>
        <taxon>Thermohalobaculum</taxon>
    </lineage>
</organism>
<sequence>MTATLRIAAILAALALPAQAEEDFSAGSTASSWGLTGERLARFDARVVDAVCALTGDCPADCGAGLRQMVLIREADGVMVLAMKNTQPIFTGATVDLARWCGQTVTVDGLLVGEPEQTQGGRLMQVQTVTAPGAEAAKTDQWLDEWRAANPDAGTGDWFRHDPRIRERIARDGYLGLGLETDAAFISENQ</sequence>
<keyword evidence="1" id="KW-0732">Signal</keyword>
<reference evidence="2" key="1">
    <citation type="submission" date="2020-12" db="EMBL/GenBank/DDBJ databases">
        <title>Bacterial taxonomy.</title>
        <authorList>
            <person name="Pan X."/>
        </authorList>
    </citation>
    <scope>NUCLEOTIDE SEQUENCE</scope>
    <source>
        <strain evidence="2">M0105</strain>
    </source>
</reference>
<proteinExistence type="predicted"/>
<evidence type="ECO:0000256" key="1">
    <source>
        <dbReference type="SAM" id="SignalP"/>
    </source>
</evidence>
<evidence type="ECO:0000313" key="2">
    <source>
        <dbReference type="EMBL" id="MBK0400493.1"/>
    </source>
</evidence>
<dbReference type="Proteomes" id="UP000655420">
    <property type="component" value="Unassembled WGS sequence"/>
</dbReference>
<dbReference type="RefSeq" id="WP_200611362.1">
    <property type="nucleotide sequence ID" value="NZ_JAEHHL010000009.1"/>
</dbReference>
<evidence type="ECO:0000313" key="3">
    <source>
        <dbReference type="Proteomes" id="UP000655420"/>
    </source>
</evidence>
<evidence type="ECO:0008006" key="4">
    <source>
        <dbReference type="Google" id="ProtNLM"/>
    </source>
</evidence>
<feature type="signal peptide" evidence="1">
    <location>
        <begin position="1"/>
        <end position="20"/>
    </location>
</feature>
<comment type="caution">
    <text evidence="2">The sequence shown here is derived from an EMBL/GenBank/DDBJ whole genome shotgun (WGS) entry which is preliminary data.</text>
</comment>
<gene>
    <name evidence="2" type="ORF">H0I76_14930</name>
</gene>
<dbReference type="EMBL" id="JAEHHL010000009">
    <property type="protein sequence ID" value="MBK0400493.1"/>
    <property type="molecule type" value="Genomic_DNA"/>
</dbReference>
<feature type="chain" id="PRO_5035319914" description="Secreted protein" evidence="1">
    <location>
        <begin position="21"/>
        <end position="190"/>
    </location>
</feature>
<accession>A0A8J7M995</accession>
<name>A0A8J7M995_9RHOB</name>
<protein>
    <recommendedName>
        <fullName evidence="4">Secreted protein</fullName>
    </recommendedName>
</protein>